<keyword evidence="2" id="KW-1185">Reference proteome</keyword>
<gene>
    <name evidence="1" type="ORF">PHYPSEUDO_013145</name>
</gene>
<protein>
    <submittedName>
        <fullName evidence="1">Uncharacterized protein</fullName>
    </submittedName>
</protein>
<accession>A0A8T1V903</accession>
<reference evidence="1" key="1">
    <citation type="submission" date="2021-02" db="EMBL/GenBank/DDBJ databases">
        <authorList>
            <person name="Palmer J.M."/>
        </authorList>
    </citation>
    <scope>NUCLEOTIDE SEQUENCE</scope>
    <source>
        <strain evidence="1">SCRP734</strain>
    </source>
</reference>
<evidence type="ECO:0000313" key="2">
    <source>
        <dbReference type="Proteomes" id="UP000694044"/>
    </source>
</evidence>
<dbReference type="EMBL" id="JAGDFM010000666">
    <property type="protein sequence ID" value="KAG7376559.1"/>
    <property type="molecule type" value="Genomic_DNA"/>
</dbReference>
<sequence>MLLNFDVVSSDIAVATKHADLPHVVVGGKPRALVDVADHRQPRVGTGVRPKFTIGLLKSNTIEGDKMAEPKPAASYAFGPRSSTWGNGRLGALVERSFC</sequence>
<evidence type="ECO:0000313" key="1">
    <source>
        <dbReference type="EMBL" id="KAG7376559.1"/>
    </source>
</evidence>
<dbReference type="AlphaFoldDB" id="A0A8T1V903"/>
<comment type="caution">
    <text evidence="1">The sequence shown here is derived from an EMBL/GenBank/DDBJ whole genome shotgun (WGS) entry which is preliminary data.</text>
</comment>
<name>A0A8T1V903_9STRA</name>
<organism evidence="1 2">
    <name type="scientific">Phytophthora pseudosyringae</name>
    <dbReference type="NCBI Taxonomy" id="221518"/>
    <lineage>
        <taxon>Eukaryota</taxon>
        <taxon>Sar</taxon>
        <taxon>Stramenopiles</taxon>
        <taxon>Oomycota</taxon>
        <taxon>Peronosporomycetes</taxon>
        <taxon>Peronosporales</taxon>
        <taxon>Peronosporaceae</taxon>
        <taxon>Phytophthora</taxon>
    </lineage>
</organism>
<proteinExistence type="predicted"/>
<dbReference type="Proteomes" id="UP000694044">
    <property type="component" value="Unassembled WGS sequence"/>
</dbReference>